<organism evidence="2 3">
    <name type="scientific">Tahibacter soli</name>
    <dbReference type="NCBI Taxonomy" id="2983605"/>
    <lineage>
        <taxon>Bacteria</taxon>
        <taxon>Pseudomonadati</taxon>
        <taxon>Pseudomonadota</taxon>
        <taxon>Gammaproteobacteria</taxon>
        <taxon>Lysobacterales</taxon>
        <taxon>Rhodanobacteraceae</taxon>
        <taxon>Tahibacter</taxon>
    </lineage>
</organism>
<protein>
    <recommendedName>
        <fullName evidence="4">DUF1579 domain-containing protein</fullName>
    </recommendedName>
</protein>
<evidence type="ECO:0000313" key="3">
    <source>
        <dbReference type="Proteomes" id="UP001139971"/>
    </source>
</evidence>
<gene>
    <name evidence="2" type="ORF">OD750_003980</name>
</gene>
<feature type="signal peptide" evidence="1">
    <location>
        <begin position="1"/>
        <end position="21"/>
    </location>
</feature>
<sequence>MKVFAFLLTGAAAACALPAFAQPANAPAQTSANKAPVRDGSRDFDPIVGTWKAKLKRLKHPLSGSNEWVEFEGTQITKKVWDGRGTMDEFHVDSPETGTKIDGFTLRLYNPTTGQWHIYWANAKNGKLDEKPVVGEWKNGVGEFYDQEYFDGRAIFVRYVWSDVTPTSAKFVQSFSADGGKTWEPNWISTIERVKE</sequence>
<dbReference type="Proteomes" id="UP001139971">
    <property type="component" value="Unassembled WGS sequence"/>
</dbReference>
<dbReference type="EMBL" id="JAOVZO020000003">
    <property type="protein sequence ID" value="MDC8011699.1"/>
    <property type="molecule type" value="Genomic_DNA"/>
</dbReference>
<evidence type="ECO:0000313" key="2">
    <source>
        <dbReference type="EMBL" id="MDC8011699.1"/>
    </source>
</evidence>
<dbReference type="AlphaFoldDB" id="A0A9X4BJ14"/>
<name>A0A9X4BJ14_9GAMM</name>
<proteinExistence type="predicted"/>
<evidence type="ECO:0000256" key="1">
    <source>
        <dbReference type="SAM" id="SignalP"/>
    </source>
</evidence>
<evidence type="ECO:0008006" key="4">
    <source>
        <dbReference type="Google" id="ProtNLM"/>
    </source>
</evidence>
<keyword evidence="3" id="KW-1185">Reference proteome</keyword>
<dbReference type="PROSITE" id="PS51257">
    <property type="entry name" value="PROKAR_LIPOPROTEIN"/>
    <property type="match status" value="1"/>
</dbReference>
<feature type="chain" id="PRO_5040952099" description="DUF1579 domain-containing protein" evidence="1">
    <location>
        <begin position="22"/>
        <end position="196"/>
    </location>
</feature>
<accession>A0A9X4BJ14</accession>
<reference evidence="2" key="1">
    <citation type="submission" date="2023-02" db="EMBL/GenBank/DDBJ databases">
        <title>Tahibacter soli sp. nov. isolated from soil.</title>
        <authorList>
            <person name="Baek J.H."/>
            <person name="Lee J.K."/>
            <person name="Choi D.G."/>
            <person name="Jeon C.O."/>
        </authorList>
    </citation>
    <scope>NUCLEOTIDE SEQUENCE</scope>
    <source>
        <strain evidence="2">BL</strain>
    </source>
</reference>
<comment type="caution">
    <text evidence="2">The sequence shown here is derived from an EMBL/GenBank/DDBJ whole genome shotgun (WGS) entry which is preliminary data.</text>
</comment>
<keyword evidence="1" id="KW-0732">Signal</keyword>
<dbReference type="RefSeq" id="WP_263542912.1">
    <property type="nucleotide sequence ID" value="NZ_JAOVZO020000003.1"/>
</dbReference>